<evidence type="ECO:0000256" key="1">
    <source>
        <dbReference type="SAM" id="MobiDB-lite"/>
    </source>
</evidence>
<dbReference type="Gene3D" id="3.30.1540.10">
    <property type="entry name" value="formyl-coa transferase, domain 3"/>
    <property type="match status" value="1"/>
</dbReference>
<dbReference type="SUPFAM" id="SSF89796">
    <property type="entry name" value="CoA-transferase family III (CaiB/BaiF)"/>
    <property type="match status" value="1"/>
</dbReference>
<dbReference type="Gene3D" id="3.40.50.10540">
    <property type="entry name" value="Crotonobetainyl-coa:carnitine coa-transferase, domain 1"/>
    <property type="match status" value="1"/>
</dbReference>
<dbReference type="KEGG" id="mav:MAV_1893"/>
<proteinExistence type="predicted"/>
<dbReference type="PANTHER" id="PTHR48228:SF5">
    <property type="entry name" value="ALPHA-METHYLACYL-COA RACEMASE"/>
    <property type="match status" value="1"/>
</dbReference>
<sequence>MEADLKDPADHAAVRRLIDRADVLIEGFRPGVTERLGLGPEVCCAANPGLVYLRLTGWGQGGPRALQAGHDINYIGLTGLLHPIGPASQPPVPPLNLVGDYGGGSMPAVIGVLAALIERQTSGRGQVIDAAIVNGAAQLAQAIWSMRADGRWSDDRGANIFDGSAPFYRTYECADGRYVAVGALEPEFFAEMLAILDLDPEAVGPQRDKSRWPAMHALLSEKFAQRSRDEWSAVFANTDACVTPVLSMAEAATDAHLTERCVFIEIDGVTQPAPAPRFSRTPQPLPSGPPRRAEMVDDVWQD</sequence>
<dbReference type="HOGENOM" id="CLU_033975_5_0_11"/>
<dbReference type="EMBL" id="CP000479">
    <property type="protein sequence ID" value="ABK66118.1"/>
    <property type="molecule type" value="Genomic_DNA"/>
</dbReference>
<dbReference type="InterPro" id="IPR050509">
    <property type="entry name" value="CoA-transferase_III"/>
</dbReference>
<feature type="region of interest" description="Disordered" evidence="1">
    <location>
        <begin position="273"/>
        <end position="302"/>
    </location>
</feature>
<dbReference type="Pfam" id="PF02515">
    <property type="entry name" value="CoA_transf_3"/>
    <property type="match status" value="1"/>
</dbReference>
<protein>
    <submittedName>
        <fullName evidence="2">Mcr protein</fullName>
    </submittedName>
</protein>
<dbReference type="GO" id="GO:0003824">
    <property type="term" value="F:catalytic activity"/>
    <property type="evidence" value="ECO:0007669"/>
    <property type="project" value="InterPro"/>
</dbReference>
<dbReference type="InterPro" id="IPR023606">
    <property type="entry name" value="CoA-Trfase_III_dom_1_sf"/>
</dbReference>
<dbReference type="PANTHER" id="PTHR48228">
    <property type="entry name" value="SUCCINYL-COA--D-CITRAMALATE COA-TRANSFERASE"/>
    <property type="match status" value="1"/>
</dbReference>
<reference evidence="2 3" key="1">
    <citation type="submission" date="2006-10" db="EMBL/GenBank/DDBJ databases">
        <authorList>
            <person name="Fleischmann R.D."/>
            <person name="Dodson R.J."/>
            <person name="Haft D.H."/>
            <person name="Merkel J.S."/>
            <person name="Nelson W.C."/>
            <person name="Fraser C.M."/>
        </authorList>
    </citation>
    <scope>NUCLEOTIDE SEQUENCE [LARGE SCALE GENOMIC DNA]</scope>
    <source>
        <strain evidence="2 3">104</strain>
    </source>
</reference>
<dbReference type="AlphaFoldDB" id="A0A0H2ZWC1"/>
<dbReference type="Proteomes" id="UP000001574">
    <property type="component" value="Chromosome"/>
</dbReference>
<dbReference type="InterPro" id="IPR003673">
    <property type="entry name" value="CoA-Trfase_fam_III"/>
</dbReference>
<evidence type="ECO:0000313" key="2">
    <source>
        <dbReference type="EMBL" id="ABK66118.1"/>
    </source>
</evidence>
<accession>A0A0H2ZWC1</accession>
<name>A0A0H2ZWC1_MYCA1</name>
<dbReference type="InterPro" id="IPR044855">
    <property type="entry name" value="CoA-Trfase_III_dom3_sf"/>
</dbReference>
<organism evidence="2 3">
    <name type="scientific">Mycobacterium avium (strain 104)</name>
    <dbReference type="NCBI Taxonomy" id="243243"/>
    <lineage>
        <taxon>Bacteria</taxon>
        <taxon>Bacillati</taxon>
        <taxon>Actinomycetota</taxon>
        <taxon>Actinomycetes</taxon>
        <taxon>Mycobacteriales</taxon>
        <taxon>Mycobacteriaceae</taxon>
        <taxon>Mycobacterium</taxon>
        <taxon>Mycobacterium avium complex (MAC)</taxon>
    </lineage>
</organism>
<gene>
    <name evidence="2" type="ordered locus">MAV_1893</name>
</gene>
<evidence type="ECO:0000313" key="3">
    <source>
        <dbReference type="Proteomes" id="UP000001574"/>
    </source>
</evidence>